<evidence type="ECO:0000313" key="2">
    <source>
        <dbReference type="EMBL" id="KAG7382061.1"/>
    </source>
</evidence>
<protein>
    <submittedName>
        <fullName evidence="2">Uncharacterized protein</fullName>
    </submittedName>
</protein>
<keyword evidence="3" id="KW-1185">Reference proteome</keyword>
<accession>A0A8T1VLQ8</accession>
<evidence type="ECO:0000256" key="1">
    <source>
        <dbReference type="SAM" id="MobiDB-lite"/>
    </source>
</evidence>
<dbReference type="Proteomes" id="UP000694044">
    <property type="component" value="Unassembled WGS sequence"/>
</dbReference>
<feature type="region of interest" description="Disordered" evidence="1">
    <location>
        <begin position="271"/>
        <end position="290"/>
    </location>
</feature>
<gene>
    <name evidence="2" type="ORF">PHYPSEUDO_005327</name>
</gene>
<dbReference type="OrthoDB" id="122848at2759"/>
<name>A0A8T1VLQ8_9STRA</name>
<dbReference type="AlphaFoldDB" id="A0A8T1VLQ8"/>
<evidence type="ECO:0000313" key="3">
    <source>
        <dbReference type="Proteomes" id="UP000694044"/>
    </source>
</evidence>
<proteinExistence type="predicted"/>
<comment type="caution">
    <text evidence="2">The sequence shown here is derived from an EMBL/GenBank/DDBJ whole genome shotgun (WGS) entry which is preliminary data.</text>
</comment>
<dbReference type="EMBL" id="JAGDFM010000221">
    <property type="protein sequence ID" value="KAG7382061.1"/>
    <property type="molecule type" value="Genomic_DNA"/>
</dbReference>
<sequence length="347" mass="40216">MRREQQRLRMVNWRKAKKHKVSDMVHERRQLEKVLRLRVKFARVASDGVSARSTAEAYRQVILESAALTGENLALREVIGEHVKVEALMEREAQTFLTQIRPVPERRAVLLLQPVQQEREFVASVGDTAHVQTGSVRCQALQSFNEDAHVMVGNIPGEVNQRYLVLARHTREKRSDGKRVDKYMLTIADSEANQRNREAEGCRKTCSGSRKEALGWMLKRDARFQGYADHGYHAKCDHLTRENPVLQHTHSRSRRNSGLGVHKFVRRCQDPASPFSESPTPSLHHKKSHHGWPVHFLNGDPSFHFRPKRVRQRLERLRRYAAFENVVCSCYREVVRLDICVTHHHDV</sequence>
<reference evidence="2" key="1">
    <citation type="submission" date="2021-02" db="EMBL/GenBank/DDBJ databases">
        <authorList>
            <person name="Palmer J.M."/>
        </authorList>
    </citation>
    <scope>NUCLEOTIDE SEQUENCE</scope>
    <source>
        <strain evidence="2">SCRP734</strain>
    </source>
</reference>
<organism evidence="2 3">
    <name type="scientific">Phytophthora pseudosyringae</name>
    <dbReference type="NCBI Taxonomy" id="221518"/>
    <lineage>
        <taxon>Eukaryota</taxon>
        <taxon>Sar</taxon>
        <taxon>Stramenopiles</taxon>
        <taxon>Oomycota</taxon>
        <taxon>Peronosporomycetes</taxon>
        <taxon>Peronosporales</taxon>
        <taxon>Peronosporaceae</taxon>
        <taxon>Phytophthora</taxon>
    </lineage>
</organism>